<evidence type="ECO:0000256" key="1">
    <source>
        <dbReference type="SAM" id="MobiDB-lite"/>
    </source>
</evidence>
<proteinExistence type="predicted"/>
<gene>
    <name evidence="2" type="ORF">STAS_35565</name>
</gene>
<feature type="compositionally biased region" description="Polar residues" evidence="1">
    <location>
        <begin position="76"/>
        <end position="86"/>
    </location>
</feature>
<keyword evidence="2" id="KW-0396">Initiation factor</keyword>
<keyword evidence="2" id="KW-0648">Protein biosynthesis</keyword>
<dbReference type="GO" id="GO:0003743">
    <property type="term" value="F:translation initiation factor activity"/>
    <property type="evidence" value="ECO:0007669"/>
    <property type="project" value="UniProtKB-KW"/>
</dbReference>
<organism evidence="2 3">
    <name type="scientific">Striga asiatica</name>
    <name type="common">Asiatic witchweed</name>
    <name type="synonym">Buchnera asiatica</name>
    <dbReference type="NCBI Taxonomy" id="4170"/>
    <lineage>
        <taxon>Eukaryota</taxon>
        <taxon>Viridiplantae</taxon>
        <taxon>Streptophyta</taxon>
        <taxon>Embryophyta</taxon>
        <taxon>Tracheophyta</taxon>
        <taxon>Spermatophyta</taxon>
        <taxon>Magnoliopsida</taxon>
        <taxon>eudicotyledons</taxon>
        <taxon>Gunneridae</taxon>
        <taxon>Pentapetalae</taxon>
        <taxon>asterids</taxon>
        <taxon>lamiids</taxon>
        <taxon>Lamiales</taxon>
        <taxon>Orobanchaceae</taxon>
        <taxon>Buchnereae</taxon>
        <taxon>Striga</taxon>
    </lineage>
</organism>
<dbReference type="EMBL" id="BKCP01013625">
    <property type="protein sequence ID" value="GER57744.1"/>
    <property type="molecule type" value="Genomic_DNA"/>
</dbReference>
<feature type="region of interest" description="Disordered" evidence="1">
    <location>
        <begin position="63"/>
        <end position="89"/>
    </location>
</feature>
<sequence>MFHLYFVKYLLARRPEITGEESRPNRLWCHLQHDRRAAALVRYGILADAGVFSAKHIREESFPNRRLQHHSHRNFRSSTPSLTASALPNPPPVTLASTEHTINRAPLPVKIGNFTARQNTIRSAVDQISLGLGITAHELPANIDRIIHRPCLFTHRPEAGCHFGPMDARGILYSQSTSPLGSWLGVPRSKFPVAGETRKRREGNRYRKLW</sequence>
<evidence type="ECO:0000313" key="3">
    <source>
        <dbReference type="Proteomes" id="UP000325081"/>
    </source>
</evidence>
<dbReference type="AlphaFoldDB" id="A0A5A7RKQ6"/>
<dbReference type="Proteomes" id="UP000325081">
    <property type="component" value="Unassembled WGS sequence"/>
</dbReference>
<reference evidence="3" key="1">
    <citation type="journal article" date="2019" name="Curr. Biol.">
        <title>Genome Sequence of Striga asiatica Provides Insight into the Evolution of Plant Parasitism.</title>
        <authorList>
            <person name="Yoshida S."/>
            <person name="Kim S."/>
            <person name="Wafula E.K."/>
            <person name="Tanskanen J."/>
            <person name="Kim Y.M."/>
            <person name="Honaas L."/>
            <person name="Yang Z."/>
            <person name="Spallek T."/>
            <person name="Conn C.E."/>
            <person name="Ichihashi Y."/>
            <person name="Cheong K."/>
            <person name="Cui S."/>
            <person name="Der J.P."/>
            <person name="Gundlach H."/>
            <person name="Jiao Y."/>
            <person name="Hori C."/>
            <person name="Ishida J.K."/>
            <person name="Kasahara H."/>
            <person name="Kiba T."/>
            <person name="Kim M.S."/>
            <person name="Koo N."/>
            <person name="Laohavisit A."/>
            <person name="Lee Y.H."/>
            <person name="Lumba S."/>
            <person name="McCourt P."/>
            <person name="Mortimer J.C."/>
            <person name="Mutuku J.M."/>
            <person name="Nomura T."/>
            <person name="Sasaki-Sekimoto Y."/>
            <person name="Seto Y."/>
            <person name="Wang Y."/>
            <person name="Wakatake T."/>
            <person name="Sakakibara H."/>
            <person name="Demura T."/>
            <person name="Yamaguchi S."/>
            <person name="Yoneyama K."/>
            <person name="Manabe R.I."/>
            <person name="Nelson D.C."/>
            <person name="Schulman A.H."/>
            <person name="Timko M.P."/>
            <person name="dePamphilis C.W."/>
            <person name="Choi D."/>
            <person name="Shirasu K."/>
        </authorList>
    </citation>
    <scope>NUCLEOTIDE SEQUENCE [LARGE SCALE GENOMIC DNA]</scope>
    <source>
        <strain evidence="3">cv. UVA1</strain>
    </source>
</reference>
<accession>A0A5A7RKQ6</accession>
<protein>
    <submittedName>
        <fullName evidence="2">Eukaryotic translation initiation factor 3subunit I</fullName>
    </submittedName>
</protein>
<evidence type="ECO:0000313" key="2">
    <source>
        <dbReference type="EMBL" id="GER57744.1"/>
    </source>
</evidence>
<feature type="compositionally biased region" description="Basic residues" evidence="1">
    <location>
        <begin position="66"/>
        <end position="75"/>
    </location>
</feature>
<comment type="caution">
    <text evidence="2">The sequence shown here is derived from an EMBL/GenBank/DDBJ whole genome shotgun (WGS) entry which is preliminary data.</text>
</comment>
<name>A0A5A7RKQ6_STRAF</name>
<keyword evidence="3" id="KW-1185">Reference proteome</keyword>